<proteinExistence type="predicted"/>
<accession>A0AAC9BK12</accession>
<dbReference type="KEGG" id="rin:ACS15_4105"/>
<dbReference type="AlphaFoldDB" id="A0AAC9BK12"/>
<protein>
    <submittedName>
        <fullName evidence="1">Uncharacterized protein</fullName>
    </submittedName>
</protein>
<evidence type="ECO:0000313" key="2">
    <source>
        <dbReference type="Proteomes" id="UP000077927"/>
    </source>
</evidence>
<reference evidence="1 2" key="1">
    <citation type="submission" date="2015-09" db="EMBL/GenBank/DDBJ databases">
        <authorList>
            <person name="Xu Y."/>
            <person name="Nagy A."/>
            <person name="Liu N.T."/>
            <person name="Nou X."/>
        </authorList>
    </citation>
    <scope>NUCLEOTIDE SEQUENCE [LARGE SCALE GENOMIC DNA]</scope>
    <source>
        <strain evidence="1 2">FC1138</strain>
    </source>
</reference>
<organism evidence="1 2">
    <name type="scientific">Ralstonia insidiosa</name>
    <dbReference type="NCBI Taxonomy" id="190721"/>
    <lineage>
        <taxon>Bacteria</taxon>
        <taxon>Pseudomonadati</taxon>
        <taxon>Pseudomonadota</taxon>
        <taxon>Betaproteobacteria</taxon>
        <taxon>Burkholderiales</taxon>
        <taxon>Burkholderiaceae</taxon>
        <taxon>Ralstonia</taxon>
    </lineage>
</organism>
<evidence type="ECO:0000313" key="1">
    <source>
        <dbReference type="EMBL" id="ANH75676.1"/>
    </source>
</evidence>
<sequence length="46" mass="5222">MSAHDTRRLFQSDRSLKASSLRRISRAAGCITSDYKSILLLPRETI</sequence>
<dbReference type="EMBL" id="CP012606">
    <property type="protein sequence ID" value="ANH75676.1"/>
    <property type="molecule type" value="Genomic_DNA"/>
</dbReference>
<name>A0AAC9BK12_9RALS</name>
<gene>
    <name evidence="1" type="ORF">ACS15_4105</name>
</gene>
<dbReference type="Proteomes" id="UP000077927">
    <property type="component" value="Chromosome 2"/>
</dbReference>